<dbReference type="HAMAP" id="MF_01925">
    <property type="entry name" value="P5C_reductase"/>
    <property type="match status" value="1"/>
</dbReference>
<evidence type="ECO:0000256" key="3">
    <source>
        <dbReference type="ARBA" id="ARBA00023002"/>
    </source>
</evidence>
<dbReference type="Pfam" id="PF03807">
    <property type="entry name" value="F420_oxidored"/>
    <property type="match status" value="1"/>
</dbReference>
<feature type="domain" description="Pyrroline-5-carboxylate reductase dimerisation" evidence="6">
    <location>
        <begin position="164"/>
        <end position="268"/>
    </location>
</feature>
<comment type="similarity">
    <text evidence="1 4">Belongs to the pyrroline-5-carboxylate reductase family.</text>
</comment>
<dbReference type="PANTHER" id="PTHR11645">
    <property type="entry name" value="PYRROLINE-5-CARBOXYLATE REDUCTASE"/>
    <property type="match status" value="1"/>
</dbReference>
<gene>
    <name evidence="7" type="ORF">BLNAU_19813</name>
</gene>
<dbReference type="Proteomes" id="UP001281761">
    <property type="component" value="Unassembled WGS sequence"/>
</dbReference>
<dbReference type="InterPro" id="IPR028939">
    <property type="entry name" value="P5C_Rdtase_cat_N"/>
</dbReference>
<protein>
    <recommendedName>
        <fullName evidence="4">Pyrroline-5-carboxylate reductase</fullName>
        <ecNumber evidence="4">1.5.1.2</ecNumber>
    </recommendedName>
</protein>
<keyword evidence="4" id="KW-0028">Amino-acid biosynthesis</keyword>
<evidence type="ECO:0000313" key="8">
    <source>
        <dbReference type="Proteomes" id="UP001281761"/>
    </source>
</evidence>
<keyword evidence="2 4" id="KW-0521">NADP</keyword>
<dbReference type="Gene3D" id="3.40.50.720">
    <property type="entry name" value="NAD(P)-binding Rossmann-like Domain"/>
    <property type="match status" value="1"/>
</dbReference>
<dbReference type="SUPFAM" id="SSF51735">
    <property type="entry name" value="NAD(P)-binding Rossmann-fold domains"/>
    <property type="match status" value="1"/>
</dbReference>
<keyword evidence="4" id="KW-0641">Proline biosynthesis</keyword>
<keyword evidence="8" id="KW-1185">Reference proteome</keyword>
<feature type="domain" description="Pyrroline-5-carboxylate reductase catalytic N-terminal" evidence="5">
    <location>
        <begin position="7"/>
        <end position="99"/>
    </location>
</feature>
<comment type="catalytic activity">
    <reaction evidence="4">
        <text>L-proline + NADP(+) = (S)-1-pyrroline-5-carboxylate + NADPH + 2 H(+)</text>
        <dbReference type="Rhea" id="RHEA:14109"/>
        <dbReference type="ChEBI" id="CHEBI:15378"/>
        <dbReference type="ChEBI" id="CHEBI:17388"/>
        <dbReference type="ChEBI" id="CHEBI:57783"/>
        <dbReference type="ChEBI" id="CHEBI:58349"/>
        <dbReference type="ChEBI" id="CHEBI:60039"/>
        <dbReference type="EC" id="1.5.1.2"/>
    </reaction>
</comment>
<sequence>MADRFQYGFIGCGNMVSAIIQGMISSQFCPSSQIGVSSRTQSRIQALSKDTDIVAVQSNQELAQKSSIIIVGVKPAQYPTVLHEITSSLHSDTLIVSITPSFTLAQLQHMIDHKCHVLRAMPNTPLAVGCGMTAICAPDDVPAEIRQKVVDLFSSCGRVEVIPETLMDVVPAASGSSPAFFFIIAEAMADAVVMQGMPRQQAYSFVAQTMLGSAKMILESGKHPGQLKDEVCSPGGSTIAGIAKLEEMGLRGTIISGMNATWEKIKEMGKKTE</sequence>
<evidence type="ECO:0000256" key="2">
    <source>
        <dbReference type="ARBA" id="ARBA00022857"/>
    </source>
</evidence>
<dbReference type="Gene3D" id="1.10.3730.10">
    <property type="entry name" value="ProC C-terminal domain-like"/>
    <property type="match status" value="1"/>
</dbReference>
<dbReference type="PIRSF" id="PIRSF000193">
    <property type="entry name" value="Pyrrol-5-carb_rd"/>
    <property type="match status" value="1"/>
</dbReference>
<reference evidence="7 8" key="1">
    <citation type="journal article" date="2022" name="bioRxiv">
        <title>Genomics of Preaxostyla Flagellates Illuminates Evolutionary Transitions and the Path Towards Mitochondrial Loss.</title>
        <authorList>
            <person name="Novak L.V.F."/>
            <person name="Treitli S.C."/>
            <person name="Pyrih J."/>
            <person name="Halakuc P."/>
            <person name="Pipaliya S.V."/>
            <person name="Vacek V."/>
            <person name="Brzon O."/>
            <person name="Soukal P."/>
            <person name="Eme L."/>
            <person name="Dacks J.B."/>
            <person name="Karnkowska A."/>
            <person name="Elias M."/>
            <person name="Hampl V."/>
        </authorList>
    </citation>
    <scope>NUCLEOTIDE SEQUENCE [LARGE SCALE GENOMIC DNA]</scope>
    <source>
        <strain evidence="7">NAU3</strain>
        <tissue evidence="7">Gut</tissue>
    </source>
</reference>
<dbReference type="GO" id="GO:0004735">
    <property type="term" value="F:pyrroline-5-carboxylate reductase activity"/>
    <property type="evidence" value="ECO:0007669"/>
    <property type="project" value="UniProtKB-EC"/>
</dbReference>
<dbReference type="PROSITE" id="PS00521">
    <property type="entry name" value="P5CR"/>
    <property type="match status" value="1"/>
</dbReference>
<evidence type="ECO:0000313" key="7">
    <source>
        <dbReference type="EMBL" id="KAK2945237.1"/>
    </source>
</evidence>
<evidence type="ECO:0000259" key="6">
    <source>
        <dbReference type="Pfam" id="PF14748"/>
    </source>
</evidence>
<organism evidence="7 8">
    <name type="scientific">Blattamonas nauphoetae</name>
    <dbReference type="NCBI Taxonomy" id="2049346"/>
    <lineage>
        <taxon>Eukaryota</taxon>
        <taxon>Metamonada</taxon>
        <taxon>Preaxostyla</taxon>
        <taxon>Oxymonadida</taxon>
        <taxon>Blattamonas</taxon>
    </lineage>
</organism>
<comment type="caution">
    <text evidence="7">The sequence shown here is derived from an EMBL/GenBank/DDBJ whole genome shotgun (WGS) entry which is preliminary data.</text>
</comment>
<keyword evidence="3 4" id="KW-0560">Oxidoreductase</keyword>
<dbReference type="EC" id="1.5.1.2" evidence="4"/>
<dbReference type="PANTHER" id="PTHR11645:SF0">
    <property type="entry name" value="PYRROLINE-5-CARBOXYLATE REDUCTASE 3"/>
    <property type="match status" value="1"/>
</dbReference>
<dbReference type="InterPro" id="IPR053790">
    <property type="entry name" value="P5CR-like_CS"/>
</dbReference>
<dbReference type="InterPro" id="IPR029036">
    <property type="entry name" value="P5CR_dimer"/>
</dbReference>
<dbReference type="Pfam" id="PF14748">
    <property type="entry name" value="P5CR_dimer"/>
    <property type="match status" value="1"/>
</dbReference>
<dbReference type="InterPro" id="IPR036291">
    <property type="entry name" value="NAD(P)-bd_dom_sf"/>
</dbReference>
<dbReference type="EMBL" id="JARBJD010000267">
    <property type="protein sequence ID" value="KAK2945237.1"/>
    <property type="molecule type" value="Genomic_DNA"/>
</dbReference>
<dbReference type="InterPro" id="IPR008927">
    <property type="entry name" value="6-PGluconate_DH-like_C_sf"/>
</dbReference>
<accession>A0ABQ9X2S8</accession>
<dbReference type="InterPro" id="IPR000304">
    <property type="entry name" value="Pyrroline-COOH_reductase"/>
</dbReference>
<name>A0ABQ9X2S8_9EUKA</name>
<comment type="pathway">
    <text evidence="4">Amino-acid biosynthesis; L-proline biosynthesis; L-proline from L-glutamate 5-semialdehyde: step 1/1.</text>
</comment>
<evidence type="ECO:0000256" key="4">
    <source>
        <dbReference type="RuleBase" id="RU003903"/>
    </source>
</evidence>
<dbReference type="NCBIfam" id="TIGR00112">
    <property type="entry name" value="proC"/>
    <property type="match status" value="1"/>
</dbReference>
<evidence type="ECO:0000256" key="1">
    <source>
        <dbReference type="ARBA" id="ARBA00005525"/>
    </source>
</evidence>
<proteinExistence type="inferred from homology"/>
<evidence type="ECO:0000259" key="5">
    <source>
        <dbReference type="Pfam" id="PF03807"/>
    </source>
</evidence>
<dbReference type="SUPFAM" id="SSF48179">
    <property type="entry name" value="6-phosphogluconate dehydrogenase C-terminal domain-like"/>
    <property type="match status" value="1"/>
</dbReference>